<dbReference type="CDD" id="cd20520">
    <property type="entry name" value="CYCLIN_CCNE_rpt2"/>
    <property type="match status" value="1"/>
</dbReference>
<evidence type="ECO:0000313" key="7">
    <source>
        <dbReference type="EMBL" id="KAK7584292.1"/>
    </source>
</evidence>
<dbReference type="InterPro" id="IPR039361">
    <property type="entry name" value="Cyclin"/>
</dbReference>
<dbReference type="PANTHER" id="PTHR10177">
    <property type="entry name" value="CYCLINS"/>
    <property type="match status" value="1"/>
</dbReference>
<comment type="similarity">
    <text evidence="4">Belongs to the cyclin family.</text>
</comment>
<keyword evidence="2 4" id="KW-0195">Cyclin</keyword>
<dbReference type="AlphaFoldDB" id="A0AAN9TRR9"/>
<evidence type="ECO:0000256" key="3">
    <source>
        <dbReference type="ARBA" id="ARBA00023306"/>
    </source>
</evidence>
<dbReference type="SUPFAM" id="SSF47954">
    <property type="entry name" value="Cyclin-like"/>
    <property type="match status" value="2"/>
</dbReference>
<dbReference type="GO" id="GO:0005634">
    <property type="term" value="C:nucleus"/>
    <property type="evidence" value="ECO:0007669"/>
    <property type="project" value="UniProtKB-ARBA"/>
</dbReference>
<dbReference type="InterPro" id="IPR006671">
    <property type="entry name" value="Cyclin_N"/>
</dbReference>
<evidence type="ECO:0000256" key="2">
    <source>
        <dbReference type="ARBA" id="ARBA00023127"/>
    </source>
</evidence>
<protein>
    <recommendedName>
        <fullName evidence="6">Cyclin-like domain-containing protein</fullName>
    </recommendedName>
</protein>
<feature type="compositionally biased region" description="Basic and acidic residues" evidence="5">
    <location>
        <begin position="18"/>
        <end position="30"/>
    </location>
</feature>
<proteinExistence type="inferred from homology"/>
<dbReference type="SMART" id="SM00385">
    <property type="entry name" value="CYCLIN"/>
    <property type="match status" value="1"/>
</dbReference>
<evidence type="ECO:0000256" key="4">
    <source>
        <dbReference type="RuleBase" id="RU000383"/>
    </source>
</evidence>
<reference evidence="7 8" key="1">
    <citation type="submission" date="2024-03" db="EMBL/GenBank/DDBJ databases">
        <title>Adaptation during the transition from Ophiocordyceps entomopathogen to insect associate is accompanied by gene loss and intensified selection.</title>
        <authorList>
            <person name="Ward C.M."/>
            <person name="Onetto C.A."/>
            <person name="Borneman A.R."/>
        </authorList>
    </citation>
    <scope>NUCLEOTIDE SEQUENCE [LARGE SCALE GENOMIC DNA]</scope>
    <source>
        <strain evidence="7">AWRI1</strain>
        <tissue evidence="7">Single Adult Female</tissue>
    </source>
</reference>
<evidence type="ECO:0000256" key="5">
    <source>
        <dbReference type="SAM" id="MobiDB-lite"/>
    </source>
</evidence>
<dbReference type="Proteomes" id="UP001367676">
    <property type="component" value="Unassembled WGS sequence"/>
</dbReference>
<accession>A0AAN9TRR9</accession>
<dbReference type="EMBL" id="JBBCAQ010000032">
    <property type="protein sequence ID" value="KAK7584292.1"/>
    <property type="molecule type" value="Genomic_DNA"/>
</dbReference>
<evidence type="ECO:0000259" key="6">
    <source>
        <dbReference type="SMART" id="SM00385"/>
    </source>
</evidence>
<dbReference type="Gene3D" id="1.10.472.10">
    <property type="entry name" value="Cyclin-like"/>
    <property type="match status" value="2"/>
</dbReference>
<feature type="domain" description="Cyclin-like" evidence="6">
    <location>
        <begin position="272"/>
        <end position="357"/>
    </location>
</feature>
<keyword evidence="3" id="KW-0131">Cell cycle</keyword>
<dbReference type="InterPro" id="IPR013763">
    <property type="entry name" value="Cyclin-like_dom"/>
</dbReference>
<keyword evidence="8" id="KW-1185">Reference proteome</keyword>
<evidence type="ECO:0000313" key="8">
    <source>
        <dbReference type="Proteomes" id="UP001367676"/>
    </source>
</evidence>
<dbReference type="GO" id="GO:0000278">
    <property type="term" value="P:mitotic cell cycle"/>
    <property type="evidence" value="ECO:0007669"/>
    <property type="project" value="UniProtKB-ARBA"/>
</dbReference>
<feature type="compositionally biased region" description="Basic residues" evidence="5">
    <location>
        <begin position="1"/>
        <end position="10"/>
    </location>
</feature>
<dbReference type="GO" id="GO:0051301">
    <property type="term" value="P:cell division"/>
    <property type="evidence" value="ECO:0007669"/>
    <property type="project" value="UniProtKB-KW"/>
</dbReference>
<gene>
    <name evidence="7" type="ORF">V9T40_005255</name>
</gene>
<dbReference type="FunFam" id="1.10.472.10:FF:000001">
    <property type="entry name" value="G2/mitotic-specific cyclin"/>
    <property type="match status" value="1"/>
</dbReference>
<comment type="caution">
    <text evidence="7">The sequence shown here is derived from an EMBL/GenBank/DDBJ whole genome shotgun (WGS) entry which is preliminary data.</text>
</comment>
<feature type="region of interest" description="Disordered" evidence="5">
    <location>
        <begin position="1"/>
        <end position="41"/>
    </location>
</feature>
<keyword evidence="1" id="KW-0132">Cell division</keyword>
<organism evidence="7 8">
    <name type="scientific">Parthenolecanium corni</name>
    <dbReference type="NCBI Taxonomy" id="536013"/>
    <lineage>
        <taxon>Eukaryota</taxon>
        <taxon>Metazoa</taxon>
        <taxon>Ecdysozoa</taxon>
        <taxon>Arthropoda</taxon>
        <taxon>Hexapoda</taxon>
        <taxon>Insecta</taxon>
        <taxon>Pterygota</taxon>
        <taxon>Neoptera</taxon>
        <taxon>Paraneoptera</taxon>
        <taxon>Hemiptera</taxon>
        <taxon>Sternorrhyncha</taxon>
        <taxon>Coccoidea</taxon>
        <taxon>Coccidae</taxon>
        <taxon>Parthenolecanium</taxon>
    </lineage>
</organism>
<sequence>MNRILKRKRRSSDSFTEDYTHEGKKLKTEETSATVEDENVEEETIWNSHISLSDFREDDVGLSRICPSDPPGPADFDCDTCTEASEPAEPLDDNLSEDCDDLHALESELDDSREIDDAILSPRSNVDVSSCDERVIHSEDVISSPVAGSLVETDFEDDLAEPKDDFDIDNGPKTAGKAVSYMGQLTPGSSICNFKRRNSGSSTWTNYRKSNQNNELYSTETDCPVPQLPWACREEFWQVMCRKDELSLATRDPELFSFQQHLRPRMRVILLDWISEVAELFKLHRETYYLCVDYIDRYLSCVDNIPKSQLQLIGITCLFLASKMEEIYPPKIQQFAEVTDGACTEAEIFAMEVAILKHLNWLLSPITINNWLEMMLQFIYQKLETKNKNVLKPHFSSTLFKRLCQLLDLVTLDITSLRFSYGVLVAAAIYILVNPDLAISTSGLKKEILEPCVQWMSVYWKVLRESHAIEMAHVTSLLTDKSEIYHSDQRPELQTHNITMELYDEAQKQFEILAQKETPTTSIHILTPPPSSSKT</sequence>
<dbReference type="Pfam" id="PF00134">
    <property type="entry name" value="Cyclin_N"/>
    <property type="match status" value="1"/>
</dbReference>
<name>A0AAN9TRR9_9HEMI</name>
<dbReference type="InterPro" id="IPR036915">
    <property type="entry name" value="Cyclin-like_sf"/>
</dbReference>
<evidence type="ECO:0000256" key="1">
    <source>
        <dbReference type="ARBA" id="ARBA00022618"/>
    </source>
</evidence>
<dbReference type="InterPro" id="IPR048258">
    <property type="entry name" value="Cyclins_cyclin-box"/>
</dbReference>
<dbReference type="PROSITE" id="PS00292">
    <property type="entry name" value="CYCLINS"/>
    <property type="match status" value="1"/>
</dbReference>